<evidence type="ECO:0000256" key="1">
    <source>
        <dbReference type="ARBA" id="ARBA00022723"/>
    </source>
</evidence>
<name>A0A9P6IJ16_9FUNG</name>
<keyword evidence="3 5" id="KW-0863">Zinc-finger</keyword>
<feature type="compositionally biased region" description="Basic and acidic residues" evidence="6">
    <location>
        <begin position="380"/>
        <end position="391"/>
    </location>
</feature>
<accession>A0A9P6IJ16</accession>
<dbReference type="SMART" id="SM00355">
    <property type="entry name" value="ZnF_C2H2"/>
    <property type="match status" value="2"/>
</dbReference>
<dbReference type="GO" id="GO:0000978">
    <property type="term" value="F:RNA polymerase II cis-regulatory region sequence-specific DNA binding"/>
    <property type="evidence" value="ECO:0007669"/>
    <property type="project" value="TreeGrafter"/>
</dbReference>
<feature type="compositionally biased region" description="Basic and acidic residues" evidence="6">
    <location>
        <begin position="198"/>
        <end position="207"/>
    </location>
</feature>
<feature type="compositionally biased region" description="Basic and acidic residues" evidence="6">
    <location>
        <begin position="89"/>
        <end position="98"/>
    </location>
</feature>
<feature type="compositionally biased region" description="Acidic residues" evidence="6">
    <location>
        <begin position="125"/>
        <end position="147"/>
    </location>
</feature>
<feature type="domain" description="C2H2-type" evidence="7">
    <location>
        <begin position="337"/>
        <end position="373"/>
    </location>
</feature>
<dbReference type="Pfam" id="PF00096">
    <property type="entry name" value="zf-C2H2"/>
    <property type="match status" value="2"/>
</dbReference>
<feature type="non-terminal residue" evidence="8">
    <location>
        <position position="409"/>
    </location>
</feature>
<feature type="domain" description="C2H2-type" evidence="7">
    <location>
        <begin position="291"/>
        <end position="318"/>
    </location>
</feature>
<feature type="compositionally biased region" description="Basic residues" evidence="6">
    <location>
        <begin position="282"/>
        <end position="292"/>
    </location>
</feature>
<feature type="region of interest" description="Disordered" evidence="6">
    <location>
        <begin position="1"/>
        <end position="228"/>
    </location>
</feature>
<feature type="compositionally biased region" description="Low complexity" evidence="6">
    <location>
        <begin position="271"/>
        <end position="281"/>
    </location>
</feature>
<feature type="compositionally biased region" description="Basic and acidic residues" evidence="6">
    <location>
        <begin position="179"/>
        <end position="191"/>
    </location>
</feature>
<reference evidence="8" key="1">
    <citation type="journal article" date="2020" name="Fungal Divers.">
        <title>Resolving the Mortierellaceae phylogeny through synthesis of multi-gene phylogenetics and phylogenomics.</title>
        <authorList>
            <person name="Vandepol N."/>
            <person name="Liber J."/>
            <person name="Desiro A."/>
            <person name="Na H."/>
            <person name="Kennedy M."/>
            <person name="Barry K."/>
            <person name="Grigoriev I.V."/>
            <person name="Miller A.N."/>
            <person name="O'Donnell K."/>
            <person name="Stajich J.E."/>
            <person name="Bonito G."/>
        </authorList>
    </citation>
    <scope>NUCLEOTIDE SEQUENCE</scope>
    <source>
        <strain evidence="8">MES-2147</strain>
    </source>
</reference>
<comment type="caution">
    <text evidence="8">The sequence shown here is derived from an EMBL/GenBank/DDBJ whole genome shotgun (WGS) entry which is preliminary data.</text>
</comment>
<dbReference type="PANTHER" id="PTHR23235">
    <property type="entry name" value="KRUEPPEL-LIKE TRANSCRIPTION FACTOR"/>
    <property type="match status" value="1"/>
</dbReference>
<feature type="compositionally biased region" description="Acidic residues" evidence="6">
    <location>
        <begin position="99"/>
        <end position="117"/>
    </location>
</feature>
<evidence type="ECO:0000256" key="2">
    <source>
        <dbReference type="ARBA" id="ARBA00022737"/>
    </source>
</evidence>
<keyword evidence="2" id="KW-0677">Repeat</keyword>
<evidence type="ECO:0000313" key="9">
    <source>
        <dbReference type="Proteomes" id="UP000749646"/>
    </source>
</evidence>
<sequence>INSPQVRSTDPTTEKTVISPSNNEVQSAVPKRSSGDSEYHQRSHSAAMGPMGANENHGPVRGRAAQQSPPRGADNSRGERADYSVNGNHDLHHARDNDGDMDVGDDEEHDEDEDMEGQDNASNADSEEENVDELMDEADFEEAEGSESMDSSTFYSRIPYGNRSLPSNTPHLRSGANDADGHEQEDVDINRHSAKSSWDSHESKDLPRQGAPRNNRPLQARPSTTLEAGGVTSAEYTSSSAAHINGISSSGNAEAHNGKSPDPASAMIATSASSVSVNNGSSKKRTTPAKHKCPQCDKYFTRPFNLKSHQRTHTQERPFVCSFTHWHMRTHWRIKPYSCPDCHRNFVRQDALTRHLRLDFGHNRCSGHPGPVPTGASNQEKTEEDYAKEESSSEGPSHLHSVSAKSEGS</sequence>
<evidence type="ECO:0000256" key="5">
    <source>
        <dbReference type="PROSITE-ProRule" id="PRU00042"/>
    </source>
</evidence>
<evidence type="ECO:0000259" key="7">
    <source>
        <dbReference type="PROSITE" id="PS50157"/>
    </source>
</evidence>
<dbReference type="Gene3D" id="3.30.160.60">
    <property type="entry name" value="Classic Zinc Finger"/>
    <property type="match status" value="2"/>
</dbReference>
<dbReference type="EMBL" id="JAAAHW010011047">
    <property type="protein sequence ID" value="KAF9921350.1"/>
    <property type="molecule type" value="Genomic_DNA"/>
</dbReference>
<protein>
    <recommendedName>
        <fullName evidence="7">C2H2-type domain-containing protein</fullName>
    </recommendedName>
</protein>
<dbReference type="PANTHER" id="PTHR23235:SF120">
    <property type="entry name" value="KRUPPEL-LIKE FACTOR 15"/>
    <property type="match status" value="1"/>
</dbReference>
<dbReference type="PROSITE" id="PS00028">
    <property type="entry name" value="ZINC_FINGER_C2H2_1"/>
    <property type="match status" value="1"/>
</dbReference>
<dbReference type="InterPro" id="IPR036236">
    <property type="entry name" value="Znf_C2H2_sf"/>
</dbReference>
<evidence type="ECO:0000256" key="4">
    <source>
        <dbReference type="ARBA" id="ARBA00022833"/>
    </source>
</evidence>
<dbReference type="OrthoDB" id="4748970at2759"/>
<feature type="region of interest" description="Disordered" evidence="6">
    <location>
        <begin position="245"/>
        <end position="292"/>
    </location>
</feature>
<dbReference type="AlphaFoldDB" id="A0A9P6IJ16"/>
<feature type="region of interest" description="Disordered" evidence="6">
    <location>
        <begin position="362"/>
        <end position="409"/>
    </location>
</feature>
<dbReference type="PROSITE" id="PS50157">
    <property type="entry name" value="ZINC_FINGER_C2H2_2"/>
    <property type="match status" value="2"/>
</dbReference>
<evidence type="ECO:0000256" key="6">
    <source>
        <dbReference type="SAM" id="MobiDB-lite"/>
    </source>
</evidence>
<dbReference type="GO" id="GO:0000981">
    <property type="term" value="F:DNA-binding transcription factor activity, RNA polymerase II-specific"/>
    <property type="evidence" value="ECO:0007669"/>
    <property type="project" value="TreeGrafter"/>
</dbReference>
<keyword evidence="4" id="KW-0862">Zinc</keyword>
<keyword evidence="1" id="KW-0479">Metal-binding</keyword>
<feature type="non-terminal residue" evidence="8">
    <location>
        <position position="1"/>
    </location>
</feature>
<proteinExistence type="predicted"/>
<evidence type="ECO:0000313" key="8">
    <source>
        <dbReference type="EMBL" id="KAF9921350.1"/>
    </source>
</evidence>
<keyword evidence="9" id="KW-1185">Reference proteome</keyword>
<feature type="compositionally biased region" description="Polar residues" evidence="6">
    <location>
        <begin position="1"/>
        <end position="26"/>
    </location>
</feature>
<dbReference type="Proteomes" id="UP000749646">
    <property type="component" value="Unassembled WGS sequence"/>
</dbReference>
<dbReference type="InterPro" id="IPR013087">
    <property type="entry name" value="Znf_C2H2_type"/>
</dbReference>
<organism evidence="8 9">
    <name type="scientific">Modicella reniformis</name>
    <dbReference type="NCBI Taxonomy" id="1440133"/>
    <lineage>
        <taxon>Eukaryota</taxon>
        <taxon>Fungi</taxon>
        <taxon>Fungi incertae sedis</taxon>
        <taxon>Mucoromycota</taxon>
        <taxon>Mortierellomycotina</taxon>
        <taxon>Mortierellomycetes</taxon>
        <taxon>Mortierellales</taxon>
        <taxon>Mortierellaceae</taxon>
        <taxon>Modicella</taxon>
    </lineage>
</organism>
<gene>
    <name evidence="8" type="ORF">BGZ65_010420</name>
</gene>
<dbReference type="SUPFAM" id="SSF57667">
    <property type="entry name" value="beta-beta-alpha zinc fingers"/>
    <property type="match status" value="2"/>
</dbReference>
<dbReference type="FunFam" id="3.30.160.60:FF:000100">
    <property type="entry name" value="Zinc finger 45-like"/>
    <property type="match status" value="2"/>
</dbReference>
<dbReference type="GO" id="GO:0008270">
    <property type="term" value="F:zinc ion binding"/>
    <property type="evidence" value="ECO:0007669"/>
    <property type="project" value="UniProtKB-KW"/>
</dbReference>
<evidence type="ECO:0000256" key="3">
    <source>
        <dbReference type="ARBA" id="ARBA00022771"/>
    </source>
</evidence>